<sequence length="575" mass="61590">MLGCTPTSSGLSPCNGDFPTLLEALDYAAQGDTGLNFYSVRGDLTAALRYGVLRDESLDLARRLLGRGLAPAERVAIIAETHPDFVRAFFACQYAGLVPAPLPLPQAFGGRATYEAHIRRLVVEARATALLGPAALIDWLRPLAAELGLRLCSTVAELADIVPSWAPMPSTGPDDVAYLQFSSGSTRFPIGVVVLHRALMANLAGILSHGLQIRPGDRAVSWLPFYHDMGLVGFLLSPMAGQISVDFLATADFARRPQLWLSLISRNRASISYSPSFGYDLCTRRERQASALELDLSCWRIAGIGGDMIRPAVLAGFADAFAPHGFDAGSFLASYGMAEATLAISFAPIGLGIETDIIDLDRLEQEDIAAAPGSADSRARTVVLCGRPLPGHEIEIRSDAGEPLPARHVGRIFVRGPSLMLGYDRRSEETSAVLSRTGWLDTGDLGYGLDGALVITGRAKDLIIINGRNIWPQDLEWTIETLPEVRTGNVAAFSIDENGREVLILAAEARSLSDETTSETLTNAIADTIRAQHGLDGRVVLLQPGTLPYTSSGKLSRSAVRQRYLAGSLTAASRA</sequence>
<dbReference type="CDD" id="cd05931">
    <property type="entry name" value="FAAL"/>
    <property type="match status" value="1"/>
</dbReference>
<name>A0A6M8HU34_9PROT</name>
<dbReference type="KEGG" id="lck:HN018_18590"/>
<evidence type="ECO:0000313" key="4">
    <source>
        <dbReference type="EMBL" id="QKE91776.1"/>
    </source>
</evidence>
<dbReference type="InterPro" id="IPR045851">
    <property type="entry name" value="AMP-bd_C_sf"/>
</dbReference>
<dbReference type="PANTHER" id="PTHR22754">
    <property type="entry name" value="DISCO-INTERACTING PROTEIN 2 DIP2 -RELATED"/>
    <property type="match status" value="1"/>
</dbReference>
<dbReference type="Gene3D" id="3.40.50.12780">
    <property type="entry name" value="N-terminal domain of ligase-like"/>
    <property type="match status" value="1"/>
</dbReference>
<dbReference type="AlphaFoldDB" id="A0A6M8HU34"/>
<reference evidence="4 5" key="1">
    <citation type="journal article" date="2014" name="World J. Microbiol. Biotechnol.">
        <title>Biodiversity and physiological characteristics of Antarctic and Arctic lichens-associated bacteria.</title>
        <authorList>
            <person name="Lee Y.M."/>
            <person name="Kim E.H."/>
            <person name="Lee H.K."/>
            <person name="Hong S.G."/>
        </authorList>
    </citation>
    <scope>NUCLEOTIDE SEQUENCE [LARGE SCALE GENOMIC DNA]</scope>
    <source>
        <strain evidence="4 5">PAMC 26569</strain>
    </source>
</reference>
<evidence type="ECO:0000256" key="1">
    <source>
        <dbReference type="ARBA" id="ARBA00006432"/>
    </source>
</evidence>
<evidence type="ECO:0000256" key="2">
    <source>
        <dbReference type="ARBA" id="ARBA00022598"/>
    </source>
</evidence>
<accession>A0A6M8HU34</accession>
<proteinExistence type="inferred from homology"/>
<protein>
    <submittedName>
        <fullName evidence="4">Fatty acyl-AMP ligase</fullName>
    </submittedName>
</protein>
<dbReference type="NCBIfam" id="NF006624">
    <property type="entry name" value="PRK09192.1"/>
    <property type="match status" value="1"/>
</dbReference>
<organism evidence="4 5">
    <name type="scientific">Lichenicola cladoniae</name>
    <dbReference type="NCBI Taxonomy" id="1484109"/>
    <lineage>
        <taxon>Bacteria</taxon>
        <taxon>Pseudomonadati</taxon>
        <taxon>Pseudomonadota</taxon>
        <taxon>Alphaproteobacteria</taxon>
        <taxon>Acetobacterales</taxon>
        <taxon>Acetobacteraceae</taxon>
        <taxon>Lichenicola</taxon>
    </lineage>
</organism>
<dbReference type="GO" id="GO:0006633">
    <property type="term" value="P:fatty acid biosynthetic process"/>
    <property type="evidence" value="ECO:0007669"/>
    <property type="project" value="TreeGrafter"/>
</dbReference>
<gene>
    <name evidence="4" type="ORF">HN018_18590</name>
</gene>
<dbReference type="Pfam" id="PF00501">
    <property type="entry name" value="AMP-binding"/>
    <property type="match status" value="1"/>
</dbReference>
<dbReference type="PANTHER" id="PTHR22754:SF32">
    <property type="entry name" value="DISCO-INTERACTING PROTEIN 2"/>
    <property type="match status" value="1"/>
</dbReference>
<feature type="domain" description="AMP-dependent synthetase/ligase" evidence="3">
    <location>
        <begin position="47"/>
        <end position="423"/>
    </location>
</feature>
<dbReference type="GO" id="GO:0016874">
    <property type="term" value="F:ligase activity"/>
    <property type="evidence" value="ECO:0007669"/>
    <property type="project" value="UniProtKB-KW"/>
</dbReference>
<dbReference type="GO" id="GO:0005886">
    <property type="term" value="C:plasma membrane"/>
    <property type="evidence" value="ECO:0007669"/>
    <property type="project" value="TreeGrafter"/>
</dbReference>
<dbReference type="Gene3D" id="3.30.300.30">
    <property type="match status" value="1"/>
</dbReference>
<dbReference type="RefSeq" id="WP_171835128.1">
    <property type="nucleotide sequence ID" value="NZ_CP053708.1"/>
</dbReference>
<dbReference type="InterPro" id="IPR042099">
    <property type="entry name" value="ANL_N_sf"/>
</dbReference>
<dbReference type="SUPFAM" id="SSF56801">
    <property type="entry name" value="Acetyl-CoA synthetase-like"/>
    <property type="match status" value="1"/>
</dbReference>
<dbReference type="InterPro" id="IPR040097">
    <property type="entry name" value="FAAL/FAAC"/>
</dbReference>
<dbReference type="InterPro" id="IPR000873">
    <property type="entry name" value="AMP-dep_synth/lig_dom"/>
</dbReference>
<keyword evidence="2 4" id="KW-0436">Ligase</keyword>
<evidence type="ECO:0000259" key="3">
    <source>
        <dbReference type="Pfam" id="PF00501"/>
    </source>
</evidence>
<dbReference type="EMBL" id="CP053708">
    <property type="protein sequence ID" value="QKE91776.1"/>
    <property type="molecule type" value="Genomic_DNA"/>
</dbReference>
<evidence type="ECO:0000313" key="5">
    <source>
        <dbReference type="Proteomes" id="UP000500767"/>
    </source>
</evidence>
<comment type="similarity">
    <text evidence="1">Belongs to the ATP-dependent AMP-binding enzyme family.</text>
</comment>
<keyword evidence="5" id="KW-1185">Reference proteome</keyword>
<dbReference type="GO" id="GO:0070566">
    <property type="term" value="F:adenylyltransferase activity"/>
    <property type="evidence" value="ECO:0007669"/>
    <property type="project" value="TreeGrafter"/>
</dbReference>
<dbReference type="Proteomes" id="UP000500767">
    <property type="component" value="Chromosome"/>
</dbReference>